<dbReference type="InterPro" id="IPR013083">
    <property type="entry name" value="Znf_RING/FYVE/PHD"/>
</dbReference>
<evidence type="ECO:0000256" key="5">
    <source>
        <dbReference type="ARBA" id="ARBA00022833"/>
    </source>
</evidence>
<evidence type="ECO:0000313" key="11">
    <source>
        <dbReference type="EMBL" id="KAJ8973019.1"/>
    </source>
</evidence>
<dbReference type="SMART" id="SM00184">
    <property type="entry name" value="RING"/>
    <property type="match status" value="1"/>
</dbReference>
<dbReference type="PANTHER" id="PTHR16079">
    <property type="entry name" value="UBIQUITIN LIGASE PROTEIN CHFR"/>
    <property type="match status" value="1"/>
</dbReference>
<feature type="domain" description="RING-type" evidence="9">
    <location>
        <begin position="222"/>
        <end position="260"/>
    </location>
</feature>
<keyword evidence="3" id="KW-0479">Metal-binding</keyword>
<dbReference type="InterPro" id="IPR017907">
    <property type="entry name" value="Znf_RING_CS"/>
</dbReference>
<dbReference type="InterPro" id="IPR008984">
    <property type="entry name" value="SMAD_FHA_dom_sf"/>
</dbReference>
<dbReference type="InterPro" id="IPR000253">
    <property type="entry name" value="FHA_dom"/>
</dbReference>
<evidence type="ECO:0000256" key="2">
    <source>
        <dbReference type="ARBA" id="ARBA00017908"/>
    </source>
</evidence>
<evidence type="ECO:0000259" key="10">
    <source>
        <dbReference type="PROSITE" id="PS50158"/>
    </source>
</evidence>
<dbReference type="SUPFAM" id="SSF57756">
    <property type="entry name" value="Retrovirus zinc finger-like domains"/>
    <property type="match status" value="1"/>
</dbReference>
<dbReference type="CDD" id="cd16535">
    <property type="entry name" value="RING-HC_RNF8"/>
    <property type="match status" value="1"/>
</dbReference>
<evidence type="ECO:0000256" key="6">
    <source>
        <dbReference type="PROSITE-ProRule" id="PRU00047"/>
    </source>
</evidence>
<dbReference type="Gene3D" id="3.30.40.10">
    <property type="entry name" value="Zinc/RING finger domain, C3HC4 (zinc finger)"/>
    <property type="match status" value="1"/>
</dbReference>
<evidence type="ECO:0000256" key="7">
    <source>
        <dbReference type="SAM" id="MobiDB-lite"/>
    </source>
</evidence>
<dbReference type="Pfam" id="PF00498">
    <property type="entry name" value="FHA"/>
    <property type="match status" value="1"/>
</dbReference>
<evidence type="ECO:0000256" key="3">
    <source>
        <dbReference type="ARBA" id="ARBA00022723"/>
    </source>
</evidence>
<name>A0ABQ9J587_9CUCU</name>
<dbReference type="SMART" id="SM00240">
    <property type="entry name" value="FHA"/>
    <property type="match status" value="1"/>
</dbReference>
<evidence type="ECO:0000259" key="9">
    <source>
        <dbReference type="PROSITE" id="PS50089"/>
    </source>
</evidence>
<evidence type="ECO:0000256" key="1">
    <source>
        <dbReference type="ARBA" id="ARBA00005797"/>
    </source>
</evidence>
<dbReference type="InterPro" id="IPR001841">
    <property type="entry name" value="Znf_RING"/>
</dbReference>
<dbReference type="PROSITE" id="PS50089">
    <property type="entry name" value="ZF_RING_2"/>
    <property type="match status" value="1"/>
</dbReference>
<dbReference type="Proteomes" id="UP001162164">
    <property type="component" value="Unassembled WGS sequence"/>
</dbReference>
<protein>
    <recommendedName>
        <fullName evidence="2">E3 ubiquitin-protein ligase CHFR</fullName>
    </recommendedName>
</protein>
<dbReference type="SUPFAM" id="SSF49879">
    <property type="entry name" value="SMAD/FHA domain"/>
    <property type="match status" value="1"/>
</dbReference>
<dbReference type="SUPFAM" id="SSF57850">
    <property type="entry name" value="RING/U-box"/>
    <property type="match status" value="1"/>
</dbReference>
<feature type="domain" description="FHA" evidence="8">
    <location>
        <begin position="25"/>
        <end position="74"/>
    </location>
</feature>
<feature type="region of interest" description="Disordered" evidence="7">
    <location>
        <begin position="172"/>
        <end position="208"/>
    </location>
</feature>
<comment type="similarity">
    <text evidence="1">Belongs to the CHFR family.</text>
</comment>
<dbReference type="CDD" id="cd00060">
    <property type="entry name" value="FHA"/>
    <property type="match status" value="1"/>
</dbReference>
<accession>A0ABQ9J587</accession>
<sequence length="419" mass="46066">MIDWNNPCLVDNHNNSRIEINTNPFTLGRGLGCNYIIPNTAISRLHCQLQKNTDNSWILIDKSTNGTYINNKLIKQAKSPPLNNGDTIMLDNGTLIYSFELPLCGPMDDISDEQLCLFADTVLDNVEMFQQDRGQDGIPAHAPASPGDPLYEHFNMTATVENQPVLNEADKTAVPVASSTSEVQPGPSSLKDEKPPDGGTSGKSREEQMQDNYEVMENELQCAICSELFVKATTLNCSHTFCRHCIELWKKNKSECPICRTNVASMTATLVLDNVIAKVVETSSAEIRQHRKQLLEERERLAKAKEPPAQDVGQGRRGRRGGRRGRGGGSRQDNPAAAVGGGAAAQPVIEVSSESDSDSDDHSSEDTNSDYTSDWQDSYADDDWYDNYDDGVPGAYYGGYGHCYSCGARGHWANGCPYR</sequence>
<dbReference type="EMBL" id="JAPWTJ010001256">
    <property type="protein sequence ID" value="KAJ8973019.1"/>
    <property type="molecule type" value="Genomic_DNA"/>
</dbReference>
<dbReference type="PROSITE" id="PS50158">
    <property type="entry name" value="ZF_CCHC"/>
    <property type="match status" value="1"/>
</dbReference>
<organism evidence="11 12">
    <name type="scientific">Molorchus minor</name>
    <dbReference type="NCBI Taxonomy" id="1323400"/>
    <lineage>
        <taxon>Eukaryota</taxon>
        <taxon>Metazoa</taxon>
        <taxon>Ecdysozoa</taxon>
        <taxon>Arthropoda</taxon>
        <taxon>Hexapoda</taxon>
        <taxon>Insecta</taxon>
        <taxon>Pterygota</taxon>
        <taxon>Neoptera</taxon>
        <taxon>Endopterygota</taxon>
        <taxon>Coleoptera</taxon>
        <taxon>Polyphaga</taxon>
        <taxon>Cucujiformia</taxon>
        <taxon>Chrysomeloidea</taxon>
        <taxon>Cerambycidae</taxon>
        <taxon>Lamiinae</taxon>
        <taxon>Monochamini</taxon>
        <taxon>Molorchus</taxon>
    </lineage>
</organism>
<gene>
    <name evidence="11" type="ORF">NQ317_004617</name>
</gene>
<evidence type="ECO:0000259" key="8">
    <source>
        <dbReference type="PROSITE" id="PS50006"/>
    </source>
</evidence>
<dbReference type="PROSITE" id="PS00518">
    <property type="entry name" value="ZF_RING_1"/>
    <property type="match status" value="1"/>
</dbReference>
<dbReference type="Pfam" id="PF13639">
    <property type="entry name" value="zf-RING_2"/>
    <property type="match status" value="1"/>
</dbReference>
<evidence type="ECO:0000313" key="12">
    <source>
        <dbReference type="Proteomes" id="UP001162164"/>
    </source>
</evidence>
<comment type="caution">
    <text evidence="11">The sequence shown here is derived from an EMBL/GenBank/DDBJ whole genome shotgun (WGS) entry which is preliminary data.</text>
</comment>
<dbReference type="InterPro" id="IPR001878">
    <property type="entry name" value="Znf_CCHC"/>
</dbReference>
<feature type="domain" description="CCHC-type" evidence="10">
    <location>
        <begin position="403"/>
        <end position="417"/>
    </location>
</feature>
<dbReference type="PANTHER" id="PTHR16079:SF4">
    <property type="entry name" value="E3 UBIQUITIN-PROTEIN LIGASE CHFR"/>
    <property type="match status" value="1"/>
</dbReference>
<feature type="compositionally biased region" description="Low complexity" evidence="7">
    <location>
        <begin position="369"/>
        <end position="378"/>
    </location>
</feature>
<keyword evidence="4 6" id="KW-0863">Zinc-finger</keyword>
<dbReference type="InterPro" id="IPR052256">
    <property type="entry name" value="E3_ubiquitin-ligase_CHFR"/>
</dbReference>
<evidence type="ECO:0000256" key="4">
    <source>
        <dbReference type="ARBA" id="ARBA00022771"/>
    </source>
</evidence>
<keyword evidence="5" id="KW-0862">Zinc</keyword>
<proteinExistence type="inferred from homology"/>
<reference evidence="11" key="1">
    <citation type="journal article" date="2023" name="Insect Mol. Biol.">
        <title>Genome sequencing provides insights into the evolution of gene families encoding plant cell wall-degrading enzymes in longhorned beetles.</title>
        <authorList>
            <person name="Shin N.R."/>
            <person name="Okamura Y."/>
            <person name="Kirsch R."/>
            <person name="Pauchet Y."/>
        </authorList>
    </citation>
    <scope>NUCLEOTIDE SEQUENCE</scope>
    <source>
        <strain evidence="11">MMC_N1</strain>
    </source>
</reference>
<keyword evidence="12" id="KW-1185">Reference proteome</keyword>
<feature type="region of interest" description="Disordered" evidence="7">
    <location>
        <begin position="300"/>
        <end position="383"/>
    </location>
</feature>
<feature type="compositionally biased region" description="Polar residues" evidence="7">
    <location>
        <begin position="177"/>
        <end position="187"/>
    </location>
</feature>
<dbReference type="InterPro" id="IPR036875">
    <property type="entry name" value="Znf_CCHC_sf"/>
</dbReference>
<feature type="compositionally biased region" description="Basic residues" evidence="7">
    <location>
        <begin position="316"/>
        <end position="326"/>
    </location>
</feature>
<dbReference type="PROSITE" id="PS50006">
    <property type="entry name" value="FHA_DOMAIN"/>
    <property type="match status" value="1"/>
</dbReference>
<dbReference type="Gene3D" id="2.60.200.20">
    <property type="match status" value="1"/>
</dbReference>